<dbReference type="VEuPathDB" id="FungiDB:RO3G_08437"/>
<protein>
    <submittedName>
        <fullName evidence="1">Uncharacterized protein</fullName>
    </submittedName>
</protein>
<name>I1C5K2_RHIO9</name>
<dbReference type="Proteomes" id="UP000009138">
    <property type="component" value="Unassembled WGS sequence"/>
</dbReference>
<proteinExistence type="predicted"/>
<dbReference type="GeneID" id="93615408"/>
<evidence type="ECO:0000313" key="1">
    <source>
        <dbReference type="EMBL" id="EIE83732.1"/>
    </source>
</evidence>
<reference evidence="1 2" key="1">
    <citation type="journal article" date="2009" name="PLoS Genet.">
        <title>Genomic analysis of the basal lineage fungus Rhizopus oryzae reveals a whole-genome duplication.</title>
        <authorList>
            <person name="Ma L.-J."/>
            <person name="Ibrahim A.S."/>
            <person name="Skory C."/>
            <person name="Grabherr M.G."/>
            <person name="Burger G."/>
            <person name="Butler M."/>
            <person name="Elias M."/>
            <person name="Idnurm A."/>
            <person name="Lang B.F."/>
            <person name="Sone T."/>
            <person name="Abe A."/>
            <person name="Calvo S.E."/>
            <person name="Corrochano L.M."/>
            <person name="Engels R."/>
            <person name="Fu J."/>
            <person name="Hansberg W."/>
            <person name="Kim J.-M."/>
            <person name="Kodira C.D."/>
            <person name="Koehrsen M.J."/>
            <person name="Liu B."/>
            <person name="Miranda-Saavedra D."/>
            <person name="O'Leary S."/>
            <person name="Ortiz-Castellanos L."/>
            <person name="Poulter R."/>
            <person name="Rodriguez-Romero J."/>
            <person name="Ruiz-Herrera J."/>
            <person name="Shen Y.-Q."/>
            <person name="Zeng Q."/>
            <person name="Galagan J."/>
            <person name="Birren B.W."/>
            <person name="Cuomo C.A."/>
            <person name="Wickes B.L."/>
        </authorList>
    </citation>
    <scope>NUCLEOTIDE SEQUENCE [LARGE SCALE GENOMIC DNA]</scope>
    <source>
        <strain evidence="2">RA 99-880 / ATCC MYA-4621 / FGSC 9543 / NRRL 43880</strain>
    </source>
</reference>
<gene>
    <name evidence="1" type="ORF">RO3G_08437</name>
</gene>
<sequence>MNLAETFNNFSIQQKAKKDTDVSRMRVPMIQVYLSDNNLISYCHTKELGNTIAGRSDYEKDARVLL</sequence>
<dbReference type="AlphaFoldDB" id="I1C5K2"/>
<evidence type="ECO:0000313" key="2">
    <source>
        <dbReference type="Proteomes" id="UP000009138"/>
    </source>
</evidence>
<dbReference type="EMBL" id="CH476737">
    <property type="protein sequence ID" value="EIE83732.1"/>
    <property type="molecule type" value="Genomic_DNA"/>
</dbReference>
<keyword evidence="2" id="KW-1185">Reference proteome</keyword>
<dbReference type="InParanoid" id="I1C5K2"/>
<accession>I1C5K2</accession>
<dbReference type="RefSeq" id="XP_067519128.1">
    <property type="nucleotide sequence ID" value="XM_067663027.1"/>
</dbReference>
<organism evidence="1 2">
    <name type="scientific">Rhizopus delemar (strain RA 99-880 / ATCC MYA-4621 / FGSC 9543 / NRRL 43880)</name>
    <name type="common">Mucormycosis agent</name>
    <name type="synonym">Rhizopus arrhizus var. delemar</name>
    <dbReference type="NCBI Taxonomy" id="246409"/>
    <lineage>
        <taxon>Eukaryota</taxon>
        <taxon>Fungi</taxon>
        <taxon>Fungi incertae sedis</taxon>
        <taxon>Mucoromycota</taxon>
        <taxon>Mucoromycotina</taxon>
        <taxon>Mucoromycetes</taxon>
        <taxon>Mucorales</taxon>
        <taxon>Mucorineae</taxon>
        <taxon>Rhizopodaceae</taxon>
        <taxon>Rhizopus</taxon>
    </lineage>
</organism>